<protein>
    <submittedName>
        <fullName evidence="5">SMP-30/gluconolactonase/LRE family protein</fullName>
    </submittedName>
</protein>
<dbReference type="OrthoDB" id="2633250at2"/>
<comment type="caution">
    <text evidence="5">The sequence shown here is derived from an EMBL/GenBank/DDBJ whole genome shotgun (WGS) entry which is preliminary data.</text>
</comment>
<evidence type="ECO:0000256" key="1">
    <source>
        <dbReference type="ARBA" id="ARBA00008853"/>
    </source>
</evidence>
<dbReference type="InterPro" id="IPR005511">
    <property type="entry name" value="SMP-30"/>
</dbReference>
<dbReference type="SUPFAM" id="SSF63829">
    <property type="entry name" value="Calcium-dependent phosphotriesterase"/>
    <property type="match status" value="1"/>
</dbReference>
<dbReference type="GO" id="GO:0019853">
    <property type="term" value="P:L-ascorbic acid biosynthetic process"/>
    <property type="evidence" value="ECO:0007669"/>
    <property type="project" value="TreeGrafter"/>
</dbReference>
<dbReference type="RefSeq" id="WP_141167731.1">
    <property type="nucleotide sequence ID" value="NZ_VHLH01000028.1"/>
</dbReference>
<accession>A0A506U0X9</accession>
<dbReference type="EMBL" id="VHLH01000028">
    <property type="protein sequence ID" value="TPW26605.1"/>
    <property type="molecule type" value="Genomic_DNA"/>
</dbReference>
<comment type="cofactor">
    <cofactor evidence="3">
        <name>Zn(2+)</name>
        <dbReference type="ChEBI" id="CHEBI:29105"/>
    </cofactor>
    <text evidence="3">Binds 1 divalent metal cation per subunit.</text>
</comment>
<evidence type="ECO:0000259" key="4">
    <source>
        <dbReference type="Pfam" id="PF08450"/>
    </source>
</evidence>
<organism evidence="5 6">
    <name type="scientific">Pararhizobium mangrovi</name>
    <dbReference type="NCBI Taxonomy" id="2590452"/>
    <lineage>
        <taxon>Bacteria</taxon>
        <taxon>Pseudomonadati</taxon>
        <taxon>Pseudomonadota</taxon>
        <taxon>Alphaproteobacteria</taxon>
        <taxon>Hyphomicrobiales</taxon>
        <taxon>Rhizobiaceae</taxon>
        <taxon>Rhizobium/Agrobacterium group</taxon>
        <taxon>Pararhizobium</taxon>
    </lineage>
</organism>
<dbReference type="Pfam" id="PF08450">
    <property type="entry name" value="SGL"/>
    <property type="match status" value="1"/>
</dbReference>
<keyword evidence="6" id="KW-1185">Reference proteome</keyword>
<name>A0A506U0X9_9HYPH</name>
<dbReference type="AlphaFoldDB" id="A0A506U0X9"/>
<gene>
    <name evidence="5" type="ORF">FJU11_14190</name>
</gene>
<dbReference type="PRINTS" id="PR01790">
    <property type="entry name" value="SMP30FAMILY"/>
</dbReference>
<feature type="binding site" evidence="3">
    <location>
        <position position="105"/>
    </location>
    <ligand>
        <name>substrate</name>
    </ligand>
</feature>
<dbReference type="PANTHER" id="PTHR10907:SF47">
    <property type="entry name" value="REGUCALCIN"/>
    <property type="match status" value="1"/>
</dbReference>
<sequence>MTSAPQDFAGRDIGGTAYELAEGAIYEPDGDTAWWLDILDRTLVEYRIGEDRLTTHALPMMASALARIDGERHVIVSEDGLCVRQKKSGTMSRYMEIESDTDATRSNDSRVHPCGALWTSTMGKHAEDGAGSIYHVFEGKLTRLFTRISIPNAICFSADGATGYFTDTRIGDIMRVDLDPQTGRPTGEPQVFAPHDSAPGNADGAVVDAHGNLWNARFGAGIVAVYAPDGSLSRTVDIPAGQATCPAFVGADADRLIVTSAFEGMDESARSKDPLAGHVFMPDISVEGRLDPIMRL</sequence>
<feature type="binding site" evidence="3">
    <location>
        <position position="22"/>
    </location>
    <ligand>
        <name>a divalent metal cation</name>
        <dbReference type="ChEBI" id="CHEBI:60240"/>
    </ligand>
</feature>
<feature type="binding site" evidence="3">
    <location>
        <position position="152"/>
    </location>
    <ligand>
        <name>a divalent metal cation</name>
        <dbReference type="ChEBI" id="CHEBI:60240"/>
    </ligand>
</feature>
<keyword evidence="3" id="KW-0479">Metal-binding</keyword>
<evidence type="ECO:0000256" key="3">
    <source>
        <dbReference type="PIRSR" id="PIRSR605511-2"/>
    </source>
</evidence>
<keyword evidence="3" id="KW-0862">Zinc</keyword>
<dbReference type="InterPro" id="IPR013658">
    <property type="entry name" value="SGL"/>
</dbReference>
<dbReference type="Gene3D" id="2.120.10.30">
    <property type="entry name" value="TolB, C-terminal domain"/>
    <property type="match status" value="1"/>
</dbReference>
<dbReference type="GO" id="GO:0004341">
    <property type="term" value="F:gluconolactonase activity"/>
    <property type="evidence" value="ECO:0007669"/>
    <property type="project" value="TreeGrafter"/>
</dbReference>
<feature type="domain" description="SMP-30/Gluconolactonase/LRE-like region" evidence="4">
    <location>
        <begin position="20"/>
        <end position="261"/>
    </location>
</feature>
<feature type="active site" description="Proton donor/acceptor" evidence="2">
    <location>
        <position position="203"/>
    </location>
</feature>
<dbReference type="GO" id="GO:0005509">
    <property type="term" value="F:calcium ion binding"/>
    <property type="evidence" value="ECO:0007669"/>
    <property type="project" value="TreeGrafter"/>
</dbReference>
<evidence type="ECO:0000313" key="5">
    <source>
        <dbReference type="EMBL" id="TPW26605.1"/>
    </source>
</evidence>
<dbReference type="InterPro" id="IPR011042">
    <property type="entry name" value="6-blade_b-propeller_TolB-like"/>
</dbReference>
<dbReference type="Proteomes" id="UP000320314">
    <property type="component" value="Unassembled WGS sequence"/>
</dbReference>
<feature type="binding site" evidence="3">
    <location>
        <position position="107"/>
    </location>
    <ligand>
        <name>substrate</name>
    </ligand>
</feature>
<comment type="similarity">
    <text evidence="1">Belongs to the SMP-30/CGR1 family.</text>
</comment>
<proteinExistence type="inferred from homology"/>
<feature type="binding site" evidence="3">
    <location>
        <position position="203"/>
    </location>
    <ligand>
        <name>a divalent metal cation</name>
        <dbReference type="ChEBI" id="CHEBI:60240"/>
    </ligand>
</feature>
<dbReference type="PANTHER" id="PTHR10907">
    <property type="entry name" value="REGUCALCIN"/>
    <property type="match status" value="1"/>
</dbReference>
<reference evidence="5 6" key="1">
    <citation type="submission" date="2019-06" db="EMBL/GenBank/DDBJ databases">
        <authorList>
            <person name="Li M."/>
        </authorList>
    </citation>
    <scope>NUCLEOTIDE SEQUENCE [LARGE SCALE GENOMIC DNA]</scope>
    <source>
        <strain evidence="5 6">BGMRC6574</strain>
    </source>
</reference>
<evidence type="ECO:0000256" key="2">
    <source>
        <dbReference type="PIRSR" id="PIRSR605511-1"/>
    </source>
</evidence>
<evidence type="ECO:0000313" key="6">
    <source>
        <dbReference type="Proteomes" id="UP000320314"/>
    </source>
</evidence>